<dbReference type="PANTHER" id="PTHR43369">
    <property type="entry name" value="PHOSPHORIBOSYLGLYCINAMIDE FORMYLTRANSFERASE"/>
    <property type="match status" value="1"/>
</dbReference>
<accession>A0A563D8N9</accession>
<dbReference type="Gene3D" id="3.40.50.170">
    <property type="entry name" value="Formyl transferase, N-terminal domain"/>
    <property type="match status" value="1"/>
</dbReference>
<proteinExistence type="inferred from homology"/>
<sequence>MNIAVFVSGGGTNLQNIQDAINTGILENVKIELVIADRNCYALERALDNDITTYLVDRGNEISTQIDEILSSYSIDFIVLGGFLSILDSNFCNKWANKIINIHPSLLPKYGGKGMYGEKVHQAVLDAGETESGSTVHFVTSEVDEGKIILQKSFQINENDSAKDLQKKIQVIEKEILIKSIQMLCQS</sequence>
<feature type="binding site" evidence="4">
    <location>
        <position position="101"/>
    </location>
    <ligand>
        <name>(6R)-10-formyltetrahydrofolate</name>
        <dbReference type="ChEBI" id="CHEBI:195366"/>
    </ligand>
</feature>
<dbReference type="EC" id="2.1.2.2" evidence="4"/>
<feature type="active site" description="Proton donor" evidence="4">
    <location>
        <position position="103"/>
    </location>
</feature>
<dbReference type="GO" id="GO:0005829">
    <property type="term" value="C:cytosol"/>
    <property type="evidence" value="ECO:0007669"/>
    <property type="project" value="TreeGrafter"/>
</dbReference>
<dbReference type="Proteomes" id="UP000319499">
    <property type="component" value="Unassembled WGS sequence"/>
</dbReference>
<comment type="catalytic activity">
    <reaction evidence="4">
        <text>N(1)-(5-phospho-beta-D-ribosyl)glycinamide + (6R)-10-formyltetrahydrofolate = N(2)-formyl-N(1)-(5-phospho-beta-D-ribosyl)glycinamide + (6S)-5,6,7,8-tetrahydrofolate + H(+)</text>
        <dbReference type="Rhea" id="RHEA:15053"/>
        <dbReference type="ChEBI" id="CHEBI:15378"/>
        <dbReference type="ChEBI" id="CHEBI:57453"/>
        <dbReference type="ChEBI" id="CHEBI:143788"/>
        <dbReference type="ChEBI" id="CHEBI:147286"/>
        <dbReference type="ChEBI" id="CHEBI:195366"/>
        <dbReference type="EC" id="2.1.2.2"/>
    </reaction>
</comment>
<dbReference type="PANTHER" id="PTHR43369:SF2">
    <property type="entry name" value="PHOSPHORIBOSYLGLYCINAMIDE FORMYLTRANSFERASE"/>
    <property type="match status" value="1"/>
</dbReference>
<keyword evidence="7" id="KW-1185">Reference proteome</keyword>
<dbReference type="GO" id="GO:0006189">
    <property type="term" value="P:'de novo' IMP biosynthetic process"/>
    <property type="evidence" value="ECO:0007669"/>
    <property type="project" value="UniProtKB-UniRule"/>
</dbReference>
<name>A0A563D8N9_9FLAO</name>
<dbReference type="UniPathway" id="UPA00074">
    <property type="reaction ID" value="UER00126"/>
</dbReference>
<feature type="site" description="Raises pKa of active site His" evidence="4">
    <location>
        <position position="144"/>
    </location>
</feature>
<evidence type="ECO:0000256" key="1">
    <source>
        <dbReference type="ARBA" id="ARBA00005054"/>
    </source>
</evidence>
<comment type="caution">
    <text evidence="4">Lacks conserved residue(s) required for the propagation of feature annotation.</text>
</comment>
<evidence type="ECO:0000313" key="6">
    <source>
        <dbReference type="EMBL" id="TWP26638.1"/>
    </source>
</evidence>
<dbReference type="NCBIfam" id="TIGR00639">
    <property type="entry name" value="PurN"/>
    <property type="match status" value="1"/>
</dbReference>
<protein>
    <recommendedName>
        <fullName evidence="4">Phosphoribosylglycinamide formyltransferase</fullName>
        <ecNumber evidence="4">2.1.2.2</ecNumber>
    </recommendedName>
    <alternativeName>
        <fullName evidence="4">5'-phosphoribosylglycinamide transformylase</fullName>
    </alternativeName>
    <alternativeName>
        <fullName evidence="4">GAR transformylase</fullName>
        <shortName evidence="4">GART</shortName>
    </alternativeName>
</protein>
<evidence type="ECO:0000256" key="2">
    <source>
        <dbReference type="ARBA" id="ARBA00022679"/>
    </source>
</evidence>
<feature type="binding site" evidence="4">
    <location>
        <begin position="11"/>
        <end position="13"/>
    </location>
    <ligand>
        <name>N(1)-(5-phospho-beta-D-ribosyl)glycinamide</name>
        <dbReference type="ChEBI" id="CHEBI:143788"/>
    </ligand>
</feature>
<dbReference type="CDD" id="cd08645">
    <property type="entry name" value="FMT_core_GART"/>
    <property type="match status" value="1"/>
</dbReference>
<evidence type="ECO:0000313" key="7">
    <source>
        <dbReference type="Proteomes" id="UP000319499"/>
    </source>
</evidence>
<feature type="binding site" evidence="4">
    <location>
        <position position="58"/>
    </location>
    <ligand>
        <name>(6R)-10-formyltetrahydrofolate</name>
        <dbReference type="ChEBI" id="CHEBI:195366"/>
    </ligand>
</feature>
<evidence type="ECO:0000259" key="5">
    <source>
        <dbReference type="Pfam" id="PF00551"/>
    </source>
</evidence>
<keyword evidence="2 4" id="KW-0808">Transferase</keyword>
<evidence type="ECO:0000256" key="4">
    <source>
        <dbReference type="HAMAP-Rule" id="MF_01930"/>
    </source>
</evidence>
<dbReference type="Pfam" id="PF00551">
    <property type="entry name" value="Formyl_trans_N"/>
    <property type="match status" value="1"/>
</dbReference>
<comment type="caution">
    <text evidence="6">The sequence shown here is derived from an EMBL/GenBank/DDBJ whole genome shotgun (WGS) entry which is preliminary data.</text>
</comment>
<keyword evidence="3 4" id="KW-0658">Purine biosynthesis</keyword>
<dbReference type="InterPro" id="IPR002376">
    <property type="entry name" value="Formyl_transf_N"/>
</dbReference>
<feature type="domain" description="Formyl transferase N-terminal" evidence="5">
    <location>
        <begin position="1"/>
        <end position="180"/>
    </location>
</feature>
<dbReference type="InterPro" id="IPR004607">
    <property type="entry name" value="GART"/>
</dbReference>
<organism evidence="6 7">
    <name type="scientific">Apibacter muscae</name>
    <dbReference type="NCBI Taxonomy" id="2509004"/>
    <lineage>
        <taxon>Bacteria</taxon>
        <taxon>Pseudomonadati</taxon>
        <taxon>Bacteroidota</taxon>
        <taxon>Flavobacteriia</taxon>
        <taxon>Flavobacteriales</taxon>
        <taxon>Weeksellaceae</taxon>
        <taxon>Apibacter</taxon>
    </lineage>
</organism>
<dbReference type="HAMAP" id="MF_01930">
    <property type="entry name" value="PurN"/>
    <property type="match status" value="1"/>
</dbReference>
<reference evidence="6 7" key="1">
    <citation type="submission" date="2019-02" db="EMBL/GenBank/DDBJ databases">
        <title>Apibacter muscae sp. nov.: a novel member of the house fly microbiota.</title>
        <authorList>
            <person name="Park R."/>
        </authorList>
    </citation>
    <scope>NUCLEOTIDE SEQUENCE [LARGE SCALE GENOMIC DNA]</scope>
    <source>
        <strain evidence="6 7">AL1</strain>
    </source>
</reference>
<dbReference type="OrthoDB" id="9806170at2"/>
<dbReference type="AlphaFoldDB" id="A0A563D8N9"/>
<comment type="function">
    <text evidence="4">Catalyzes the transfer of a formyl group from 10-formyltetrahydrofolate to 5-phospho-ribosyl-glycinamide (GAR), producing 5-phospho-ribosyl-N-formylglycinamide (FGAR) and tetrahydrofolate.</text>
</comment>
<evidence type="ECO:0000256" key="3">
    <source>
        <dbReference type="ARBA" id="ARBA00022755"/>
    </source>
</evidence>
<comment type="similarity">
    <text evidence="4">Belongs to the GART family.</text>
</comment>
<dbReference type="InterPro" id="IPR036477">
    <property type="entry name" value="Formyl_transf_N_sf"/>
</dbReference>
<dbReference type="EMBL" id="SELH01000025">
    <property type="protein sequence ID" value="TWP26638.1"/>
    <property type="molecule type" value="Genomic_DNA"/>
</dbReference>
<dbReference type="GO" id="GO:0004644">
    <property type="term" value="F:phosphoribosylglycinamide formyltransferase activity"/>
    <property type="evidence" value="ECO:0007669"/>
    <property type="project" value="UniProtKB-UniRule"/>
</dbReference>
<dbReference type="RefSeq" id="WP_146263057.1">
    <property type="nucleotide sequence ID" value="NZ_SELG01000041.1"/>
</dbReference>
<gene>
    <name evidence="4 6" type="primary">purN</name>
    <name evidence="6" type="ORF">ETU09_08730</name>
</gene>
<dbReference type="SUPFAM" id="SSF53328">
    <property type="entry name" value="Formyltransferase"/>
    <property type="match status" value="1"/>
</dbReference>
<comment type="pathway">
    <text evidence="1 4">Purine metabolism; IMP biosynthesis via de novo pathway; N(2)-formyl-N(1)-(5-phospho-D-ribosyl)glycinamide from N(1)-(5-phospho-D-ribosyl)glycinamide (10-formyl THF route): step 1/1.</text>
</comment>